<accession>A0A2R6NMN5</accession>
<feature type="transmembrane region" description="Helical" evidence="11">
    <location>
        <begin position="318"/>
        <end position="339"/>
    </location>
</feature>
<keyword evidence="9 11" id="KW-0472">Membrane</keyword>
<comment type="caution">
    <text evidence="13">The sequence shown here is derived from an EMBL/GenBank/DDBJ whole genome shotgun (WGS) entry which is preliminary data.</text>
</comment>
<evidence type="ECO:0000256" key="1">
    <source>
        <dbReference type="ARBA" id="ARBA00002978"/>
    </source>
</evidence>
<dbReference type="Pfam" id="PF09335">
    <property type="entry name" value="VTT_dom"/>
    <property type="match status" value="1"/>
</dbReference>
<evidence type="ECO:0000256" key="2">
    <source>
        <dbReference type="ARBA" id="ARBA00004653"/>
    </source>
</evidence>
<evidence type="ECO:0000313" key="14">
    <source>
        <dbReference type="Proteomes" id="UP000186601"/>
    </source>
</evidence>
<evidence type="ECO:0000256" key="3">
    <source>
        <dbReference type="ARBA" id="ARBA00008640"/>
    </source>
</evidence>
<evidence type="ECO:0000256" key="6">
    <source>
        <dbReference type="ARBA" id="ARBA00022692"/>
    </source>
</evidence>
<reference evidence="13 14" key="1">
    <citation type="submission" date="2018-02" db="EMBL/GenBank/DDBJ databases">
        <title>Genome sequence of the basidiomycete white-rot fungus Phlebia centrifuga.</title>
        <authorList>
            <person name="Granchi Z."/>
            <person name="Peng M."/>
            <person name="de Vries R.P."/>
            <person name="Hilden K."/>
            <person name="Makela M.R."/>
            <person name="Grigoriev I."/>
            <person name="Riley R."/>
        </authorList>
    </citation>
    <scope>NUCLEOTIDE SEQUENCE [LARGE SCALE GENOMIC DNA]</scope>
    <source>
        <strain evidence="13 14">FBCC195</strain>
    </source>
</reference>
<keyword evidence="7 11" id="KW-1133">Transmembrane helix</keyword>
<dbReference type="AlphaFoldDB" id="A0A2R6NMN5"/>
<feature type="region of interest" description="Disordered" evidence="10">
    <location>
        <begin position="56"/>
        <end position="90"/>
    </location>
</feature>
<gene>
    <name evidence="13" type="ORF">PHLCEN_2v10566</name>
</gene>
<feature type="transmembrane region" description="Helical" evidence="11">
    <location>
        <begin position="196"/>
        <end position="217"/>
    </location>
</feature>
<dbReference type="InterPro" id="IPR032816">
    <property type="entry name" value="VTT_dom"/>
</dbReference>
<comment type="subcellular location">
    <subcellularLocation>
        <location evidence="2">Golgi apparatus membrane</location>
        <topology evidence="2">Multi-pass membrane protein</topology>
    </subcellularLocation>
</comment>
<evidence type="ECO:0000259" key="12">
    <source>
        <dbReference type="Pfam" id="PF09335"/>
    </source>
</evidence>
<dbReference type="GO" id="GO:0000139">
    <property type="term" value="C:Golgi membrane"/>
    <property type="evidence" value="ECO:0007669"/>
    <property type="project" value="UniProtKB-SubCell"/>
</dbReference>
<dbReference type="STRING" id="98765.A0A2R6NMN5"/>
<feature type="compositionally biased region" description="Polar residues" evidence="10">
    <location>
        <begin position="1"/>
        <end position="31"/>
    </location>
</feature>
<comment type="function">
    <text evidence="1">Golgi membrane protein involved in vesicular trafficking and spindle migration.</text>
</comment>
<sequence>MDKTDSNTQRLGQPSRDTSSTPSVGQPSVYQHAQPPSLHVWSNEIFNEKSDKGFHAQSQRALNIPSTPSLPTHQSRLPSQYSSRASSTPFSISSRPAPSIAYTRPRGLRITNLFKPWIPIILYAITSLGFLAAIAFWKTEVFEGLDEFSRWLKSDEYVGYAAIFLLIFITTFPPVPLYSTLIILSGYTFGPWTGAIISYCASLTGALTVFILSRTLFRASISRWLSCTITIKRVVRAIEKRPKLLFLIRLAPYPFNVMNCLLAASPSLTLRTYTLCTALSLFKLIIHTSMGSSIRSFAEYHVTKPGQSTPNHGEDSMLGQYSTIAGISLCVAIFIYLSYVARRAVDDELEDDMMPVRDNEETLAFLSYQEGSSRDMEEVIESRPASRMDDRFVYAGREEECVGLGL</sequence>
<organism evidence="13 14">
    <name type="scientific">Hermanssonia centrifuga</name>
    <dbReference type="NCBI Taxonomy" id="98765"/>
    <lineage>
        <taxon>Eukaryota</taxon>
        <taxon>Fungi</taxon>
        <taxon>Dikarya</taxon>
        <taxon>Basidiomycota</taxon>
        <taxon>Agaricomycotina</taxon>
        <taxon>Agaricomycetes</taxon>
        <taxon>Polyporales</taxon>
        <taxon>Meruliaceae</taxon>
        <taxon>Hermanssonia</taxon>
    </lineage>
</organism>
<keyword evidence="14" id="KW-1185">Reference proteome</keyword>
<evidence type="ECO:0000256" key="4">
    <source>
        <dbReference type="ARBA" id="ARBA00013533"/>
    </source>
</evidence>
<name>A0A2R6NMN5_9APHY</name>
<dbReference type="PANTHER" id="PTHR47549">
    <property type="entry name" value="GOLGI APPARATUS MEMBRANE PROTEIN TVP38-RELATED"/>
    <property type="match status" value="1"/>
</dbReference>
<dbReference type="GO" id="GO:0016192">
    <property type="term" value="P:vesicle-mediated transport"/>
    <property type="evidence" value="ECO:0007669"/>
    <property type="project" value="TreeGrafter"/>
</dbReference>
<evidence type="ECO:0000256" key="8">
    <source>
        <dbReference type="ARBA" id="ARBA00023034"/>
    </source>
</evidence>
<comment type="similarity">
    <text evidence="3">Belongs to the TVP38/TMEM64 family.</text>
</comment>
<dbReference type="OrthoDB" id="166803at2759"/>
<dbReference type="PANTHER" id="PTHR47549:SF3">
    <property type="entry name" value="GOLGI APPARATUS MEMBRANE PROTEIN TVP38"/>
    <property type="match status" value="1"/>
</dbReference>
<evidence type="ECO:0000256" key="5">
    <source>
        <dbReference type="ARBA" id="ARBA00020673"/>
    </source>
</evidence>
<dbReference type="Proteomes" id="UP000186601">
    <property type="component" value="Unassembled WGS sequence"/>
</dbReference>
<dbReference type="EMBL" id="MLYV02001069">
    <property type="protein sequence ID" value="PSR73647.1"/>
    <property type="molecule type" value="Genomic_DNA"/>
</dbReference>
<dbReference type="GO" id="GO:0000022">
    <property type="term" value="P:mitotic spindle elongation"/>
    <property type="evidence" value="ECO:0007669"/>
    <property type="project" value="TreeGrafter"/>
</dbReference>
<evidence type="ECO:0000256" key="7">
    <source>
        <dbReference type="ARBA" id="ARBA00022989"/>
    </source>
</evidence>
<evidence type="ECO:0000256" key="11">
    <source>
        <dbReference type="SAM" id="Phobius"/>
    </source>
</evidence>
<protein>
    <recommendedName>
        <fullName evidence="4">Golgi apparatus membrane protein TVP38</fullName>
    </recommendedName>
    <alternativeName>
        <fullName evidence="5">Golgi apparatus membrane protein tvp38</fullName>
    </alternativeName>
</protein>
<evidence type="ECO:0000256" key="10">
    <source>
        <dbReference type="SAM" id="MobiDB-lite"/>
    </source>
</evidence>
<keyword evidence="8" id="KW-0333">Golgi apparatus</keyword>
<proteinExistence type="inferred from homology"/>
<dbReference type="InterPro" id="IPR051076">
    <property type="entry name" value="Golgi_membrane_TVP38/TMEM64"/>
</dbReference>
<feature type="transmembrane region" description="Helical" evidence="11">
    <location>
        <begin position="117"/>
        <end position="137"/>
    </location>
</feature>
<keyword evidence="6 11" id="KW-0812">Transmembrane</keyword>
<feature type="domain" description="VTT" evidence="12">
    <location>
        <begin position="176"/>
        <end position="292"/>
    </location>
</feature>
<feature type="region of interest" description="Disordered" evidence="10">
    <location>
        <begin position="1"/>
        <end position="33"/>
    </location>
</feature>
<evidence type="ECO:0000256" key="9">
    <source>
        <dbReference type="ARBA" id="ARBA00023136"/>
    </source>
</evidence>
<evidence type="ECO:0000313" key="13">
    <source>
        <dbReference type="EMBL" id="PSR73647.1"/>
    </source>
</evidence>
<feature type="transmembrane region" description="Helical" evidence="11">
    <location>
        <begin position="157"/>
        <end position="184"/>
    </location>
</feature>